<evidence type="ECO:0000313" key="2">
    <source>
        <dbReference type="EMBL" id="KAJ9603429.1"/>
    </source>
</evidence>
<comment type="caution">
    <text evidence="2">The sequence shown here is derived from an EMBL/GenBank/DDBJ whole genome shotgun (WGS) entry which is preliminary data.</text>
</comment>
<dbReference type="Proteomes" id="UP001172673">
    <property type="component" value="Unassembled WGS sequence"/>
</dbReference>
<keyword evidence="3" id="KW-1185">Reference proteome</keyword>
<feature type="region of interest" description="Disordered" evidence="1">
    <location>
        <begin position="94"/>
        <end position="114"/>
    </location>
</feature>
<organism evidence="2 3">
    <name type="scientific">Cladophialophora chaetospira</name>
    <dbReference type="NCBI Taxonomy" id="386627"/>
    <lineage>
        <taxon>Eukaryota</taxon>
        <taxon>Fungi</taxon>
        <taxon>Dikarya</taxon>
        <taxon>Ascomycota</taxon>
        <taxon>Pezizomycotina</taxon>
        <taxon>Eurotiomycetes</taxon>
        <taxon>Chaetothyriomycetidae</taxon>
        <taxon>Chaetothyriales</taxon>
        <taxon>Herpotrichiellaceae</taxon>
        <taxon>Cladophialophora</taxon>
    </lineage>
</organism>
<protein>
    <submittedName>
        <fullName evidence="2">Uncharacterized protein</fullName>
    </submittedName>
</protein>
<evidence type="ECO:0000313" key="3">
    <source>
        <dbReference type="Proteomes" id="UP001172673"/>
    </source>
</evidence>
<dbReference type="EMBL" id="JAPDRK010000022">
    <property type="protein sequence ID" value="KAJ9603429.1"/>
    <property type="molecule type" value="Genomic_DNA"/>
</dbReference>
<gene>
    <name evidence="2" type="ORF">H2200_012207</name>
</gene>
<name>A0AA38WYF3_9EURO</name>
<accession>A0AA38WYF3</accession>
<sequence length="376" mass="42361">MAGATGEPDSILRVSVEACGKFCPHDLTFTATQSRRDRGKIAQRNFRKREADKVSDLKKTHERLRRLVQEVVLASRDDDQTALNHAIAEAGRAIGLEENDSSDSKSRSLSQEHGTSTAFVSNAVTFEIPEKLFDGDPRRPPICHNRSGRMSPRFDYGIWIDPERFFKILEPSADIRPYVGTRRHTVAGHITWATLDYGYACLREAIMFQMGRDIDIEELPESLPPGSAARRLFDVSVRHTKQLHDIAYIMDLVEARLEFDKLGYMRSNTRGADEPSRQVLEGQVLGGLRARGVRLDQWLSALDIEAHIRHQMGILEFSAFQTALSQKQSIQTQLLMPLARTLAHRGVCFGDGPRWNVTYVTALVHAWVSHISNMGV</sequence>
<proteinExistence type="predicted"/>
<evidence type="ECO:0000256" key="1">
    <source>
        <dbReference type="SAM" id="MobiDB-lite"/>
    </source>
</evidence>
<reference evidence="2" key="1">
    <citation type="submission" date="2022-10" db="EMBL/GenBank/DDBJ databases">
        <title>Culturing micro-colonial fungi from biological soil crusts in the Mojave desert and describing Neophaeococcomyces mojavensis, and introducing the new genera and species Taxawa tesnikishii.</title>
        <authorList>
            <person name="Kurbessoian T."/>
            <person name="Stajich J.E."/>
        </authorList>
    </citation>
    <scope>NUCLEOTIDE SEQUENCE</scope>
    <source>
        <strain evidence="2">TK_41</strain>
    </source>
</reference>
<dbReference type="AlphaFoldDB" id="A0AA38WYF3"/>